<dbReference type="PANTHER" id="PTHR46796">
    <property type="entry name" value="HTH-TYPE TRANSCRIPTIONAL ACTIVATOR RHAS-RELATED"/>
    <property type="match status" value="1"/>
</dbReference>
<comment type="caution">
    <text evidence="5">The sequence shown here is derived from an EMBL/GenBank/DDBJ whole genome shotgun (WGS) entry which is preliminary data.</text>
</comment>
<evidence type="ECO:0000313" key="5">
    <source>
        <dbReference type="EMBL" id="HIS76336.1"/>
    </source>
</evidence>
<dbReference type="AlphaFoldDB" id="A0A9D1FM12"/>
<dbReference type="InterPro" id="IPR003313">
    <property type="entry name" value="AraC-bd"/>
</dbReference>
<evidence type="ECO:0000256" key="3">
    <source>
        <dbReference type="ARBA" id="ARBA00023163"/>
    </source>
</evidence>
<dbReference type="SUPFAM" id="SSF46689">
    <property type="entry name" value="Homeodomain-like"/>
    <property type="match status" value="2"/>
</dbReference>
<dbReference type="GO" id="GO:0043565">
    <property type="term" value="F:sequence-specific DNA binding"/>
    <property type="evidence" value="ECO:0007669"/>
    <property type="project" value="InterPro"/>
</dbReference>
<keyword evidence="1" id="KW-0805">Transcription regulation</keyword>
<dbReference type="Gene3D" id="1.10.10.60">
    <property type="entry name" value="Homeodomain-like"/>
    <property type="match status" value="2"/>
</dbReference>
<keyword evidence="3" id="KW-0804">Transcription</keyword>
<dbReference type="EMBL" id="DVJP01000039">
    <property type="protein sequence ID" value="HIS76336.1"/>
    <property type="molecule type" value="Genomic_DNA"/>
</dbReference>
<dbReference type="Proteomes" id="UP000824002">
    <property type="component" value="Unassembled WGS sequence"/>
</dbReference>
<accession>A0A9D1FM12</accession>
<dbReference type="SUPFAM" id="SSF51215">
    <property type="entry name" value="Regulatory protein AraC"/>
    <property type="match status" value="1"/>
</dbReference>
<dbReference type="InterPro" id="IPR018060">
    <property type="entry name" value="HTH_AraC"/>
</dbReference>
<evidence type="ECO:0000313" key="6">
    <source>
        <dbReference type="Proteomes" id="UP000824002"/>
    </source>
</evidence>
<reference evidence="5" key="2">
    <citation type="journal article" date="2021" name="PeerJ">
        <title>Extensive microbial diversity within the chicken gut microbiome revealed by metagenomics and culture.</title>
        <authorList>
            <person name="Gilroy R."/>
            <person name="Ravi A."/>
            <person name="Getino M."/>
            <person name="Pursley I."/>
            <person name="Horton D.L."/>
            <person name="Alikhan N.F."/>
            <person name="Baker D."/>
            <person name="Gharbi K."/>
            <person name="Hall N."/>
            <person name="Watson M."/>
            <person name="Adriaenssens E.M."/>
            <person name="Foster-Nyarko E."/>
            <person name="Jarju S."/>
            <person name="Secka A."/>
            <person name="Antonio M."/>
            <person name="Oren A."/>
            <person name="Chaudhuri R.R."/>
            <person name="La Ragione R."/>
            <person name="Hildebrand F."/>
            <person name="Pallen M.J."/>
        </authorList>
    </citation>
    <scope>NUCLEOTIDE SEQUENCE</scope>
    <source>
        <strain evidence="5">CHK199-13235</strain>
    </source>
</reference>
<dbReference type="InterPro" id="IPR037923">
    <property type="entry name" value="HTH-like"/>
</dbReference>
<evidence type="ECO:0000259" key="4">
    <source>
        <dbReference type="PROSITE" id="PS01124"/>
    </source>
</evidence>
<dbReference type="PANTHER" id="PTHR46796:SF7">
    <property type="entry name" value="ARAC FAMILY TRANSCRIPTIONAL REGULATOR"/>
    <property type="match status" value="1"/>
</dbReference>
<keyword evidence="2" id="KW-0238">DNA-binding</keyword>
<dbReference type="InterPro" id="IPR009057">
    <property type="entry name" value="Homeodomain-like_sf"/>
</dbReference>
<dbReference type="Pfam" id="PF12833">
    <property type="entry name" value="HTH_18"/>
    <property type="match status" value="1"/>
</dbReference>
<evidence type="ECO:0000256" key="2">
    <source>
        <dbReference type="ARBA" id="ARBA00023125"/>
    </source>
</evidence>
<sequence length="281" mass="31488">MDKNTRVLVTPASDGDIPFLRNIEVRLAGYFNRAEGQYMEQEDGSCCLLLFCTEGQGFAEIDGRVTLVNSGEAVLLLPGDTHVYGAGAEHPWSILWVSFTGQMVDFLREKLEISGSGTILRRNTRESLPLLEQVLSILAEGQDLMRLLEASACLQLALCRMTAQNLCYGAQRRHVERAREYLLAHIEQETSLEELSAAAGVSKFYLIRIFKAHFGTSPMEYLRGVRMQRACDLLLETDLPVKEIGRQLSYSSAYHFAQCFRQYAGCSPSVFRKSMGKGRGR</sequence>
<reference evidence="5" key="1">
    <citation type="submission" date="2020-10" db="EMBL/GenBank/DDBJ databases">
        <authorList>
            <person name="Gilroy R."/>
        </authorList>
    </citation>
    <scope>NUCLEOTIDE SEQUENCE</scope>
    <source>
        <strain evidence="5">CHK199-13235</strain>
    </source>
</reference>
<dbReference type="SMART" id="SM00342">
    <property type="entry name" value="HTH_ARAC"/>
    <property type="match status" value="1"/>
</dbReference>
<proteinExistence type="predicted"/>
<dbReference type="PROSITE" id="PS01124">
    <property type="entry name" value="HTH_ARAC_FAMILY_2"/>
    <property type="match status" value="1"/>
</dbReference>
<protein>
    <submittedName>
        <fullName evidence="5">Helix-turn-helix domain-containing protein</fullName>
    </submittedName>
</protein>
<dbReference type="GO" id="GO:0003700">
    <property type="term" value="F:DNA-binding transcription factor activity"/>
    <property type="evidence" value="ECO:0007669"/>
    <property type="project" value="InterPro"/>
</dbReference>
<dbReference type="Pfam" id="PF02311">
    <property type="entry name" value="AraC_binding"/>
    <property type="match status" value="1"/>
</dbReference>
<feature type="domain" description="HTH araC/xylS-type" evidence="4">
    <location>
        <begin position="176"/>
        <end position="274"/>
    </location>
</feature>
<organism evidence="5 6">
    <name type="scientific">Candidatus Merdivicinus excrementipullorum</name>
    <dbReference type="NCBI Taxonomy" id="2840867"/>
    <lineage>
        <taxon>Bacteria</taxon>
        <taxon>Bacillati</taxon>
        <taxon>Bacillota</taxon>
        <taxon>Clostridia</taxon>
        <taxon>Eubacteriales</taxon>
        <taxon>Oscillospiraceae</taxon>
        <taxon>Oscillospiraceae incertae sedis</taxon>
        <taxon>Candidatus Merdivicinus</taxon>
    </lineage>
</organism>
<name>A0A9D1FM12_9FIRM</name>
<dbReference type="InterPro" id="IPR050204">
    <property type="entry name" value="AraC_XylS_family_regulators"/>
</dbReference>
<evidence type="ECO:0000256" key="1">
    <source>
        <dbReference type="ARBA" id="ARBA00023015"/>
    </source>
</evidence>
<gene>
    <name evidence="5" type="ORF">IAB51_05925</name>
</gene>
<dbReference type="Gene3D" id="2.60.120.280">
    <property type="entry name" value="Regulatory protein AraC"/>
    <property type="match status" value="1"/>
</dbReference>